<dbReference type="Pfam" id="PF00550">
    <property type="entry name" value="PP-binding"/>
    <property type="match status" value="1"/>
</dbReference>
<dbReference type="InterPro" id="IPR036736">
    <property type="entry name" value="ACP-like_sf"/>
</dbReference>
<dbReference type="Proteomes" id="UP000185639">
    <property type="component" value="Unassembled WGS sequence"/>
</dbReference>
<evidence type="ECO:0000313" key="3">
    <source>
        <dbReference type="Proteomes" id="UP000185639"/>
    </source>
</evidence>
<dbReference type="AlphaFoldDB" id="A0A1N7QA07"/>
<dbReference type="Gene3D" id="1.10.1200.10">
    <property type="entry name" value="ACP-like"/>
    <property type="match status" value="1"/>
</dbReference>
<evidence type="ECO:0000259" key="1">
    <source>
        <dbReference type="Pfam" id="PF00550"/>
    </source>
</evidence>
<dbReference type="InterPro" id="IPR009081">
    <property type="entry name" value="PP-bd_ACP"/>
</dbReference>
<accession>A0A1N7QA07</accession>
<proteinExistence type="predicted"/>
<protein>
    <submittedName>
        <fullName evidence="2">Phosphopantetheine attachment site</fullName>
    </submittedName>
</protein>
<feature type="domain" description="Carrier" evidence="1">
    <location>
        <begin position="20"/>
        <end position="74"/>
    </location>
</feature>
<sequence length="82" mass="9122">MNSMFDVVEHKLHSLVPTIDSISAEMKLQDDLHLSSLALVSLLTTLCDQFGVDLLKLTDADLLNLVSVEDVVNLFERYSSKS</sequence>
<dbReference type="SUPFAM" id="SSF47336">
    <property type="entry name" value="ACP-like"/>
    <property type="match status" value="1"/>
</dbReference>
<dbReference type="EMBL" id="FTOH01000016">
    <property type="protein sequence ID" value="SIT19427.1"/>
    <property type="molecule type" value="Genomic_DNA"/>
</dbReference>
<dbReference type="RefSeq" id="WP_076518099.1">
    <property type="nucleotide sequence ID" value="NZ_FTOH01000016.1"/>
</dbReference>
<gene>
    <name evidence="2" type="ORF">SAMN05421686_11621</name>
</gene>
<keyword evidence="3" id="KW-1185">Reference proteome</keyword>
<reference evidence="3" key="1">
    <citation type="submission" date="2017-01" db="EMBL/GenBank/DDBJ databases">
        <authorList>
            <person name="Varghese N."/>
            <person name="Submissions S."/>
        </authorList>
    </citation>
    <scope>NUCLEOTIDE SEQUENCE [LARGE SCALE GENOMIC DNA]</scope>
    <source>
        <strain evidence="3">DSM 24913</strain>
    </source>
</reference>
<name>A0A1N7QA07_9GAMM</name>
<organism evidence="2 3">
    <name type="scientific">Thalassolituus maritimus</name>
    <dbReference type="NCBI Taxonomy" id="484498"/>
    <lineage>
        <taxon>Bacteria</taxon>
        <taxon>Pseudomonadati</taxon>
        <taxon>Pseudomonadota</taxon>
        <taxon>Gammaproteobacteria</taxon>
        <taxon>Oceanospirillales</taxon>
        <taxon>Oceanospirillaceae</taxon>
        <taxon>Thalassolituus</taxon>
    </lineage>
</organism>
<dbReference type="STRING" id="484498.SAMN05421686_11621"/>
<evidence type="ECO:0000313" key="2">
    <source>
        <dbReference type="EMBL" id="SIT19427.1"/>
    </source>
</evidence>